<reference evidence="2 3" key="1">
    <citation type="submission" date="2018-02" db="EMBL/GenBank/DDBJ databases">
        <title>The genomes of Aspergillus section Nigri reveals drivers in fungal speciation.</title>
        <authorList>
            <consortium name="DOE Joint Genome Institute"/>
            <person name="Vesth T.C."/>
            <person name="Nybo J."/>
            <person name="Theobald S."/>
            <person name="Brandl J."/>
            <person name="Frisvad J.C."/>
            <person name="Nielsen K.F."/>
            <person name="Lyhne E.K."/>
            <person name="Kogle M.E."/>
            <person name="Kuo A."/>
            <person name="Riley R."/>
            <person name="Clum A."/>
            <person name="Nolan M."/>
            <person name="Lipzen A."/>
            <person name="Salamov A."/>
            <person name="Henrissat B."/>
            <person name="Wiebenga A."/>
            <person name="De vries R.P."/>
            <person name="Grigoriev I.V."/>
            <person name="Mortensen U.H."/>
            <person name="Andersen M.R."/>
            <person name="Baker S.E."/>
        </authorList>
    </citation>
    <scope>NUCLEOTIDE SEQUENCE [LARGE SCALE GENOMIC DNA]</scope>
    <source>
        <strain evidence="2 3">CBS 114.80</strain>
    </source>
</reference>
<feature type="region of interest" description="Disordered" evidence="1">
    <location>
        <begin position="28"/>
        <end position="107"/>
    </location>
</feature>
<proteinExistence type="predicted"/>
<dbReference type="AlphaFoldDB" id="A0A2V5ICG5"/>
<dbReference type="EMBL" id="KZ825476">
    <property type="protein sequence ID" value="PYI34349.1"/>
    <property type="molecule type" value="Genomic_DNA"/>
</dbReference>
<protein>
    <submittedName>
        <fullName evidence="2">Uncharacterized protein</fullName>
    </submittedName>
</protein>
<name>A0A2V5ICG5_9EURO</name>
<feature type="compositionally biased region" description="Basic and acidic residues" evidence="1">
    <location>
        <begin position="87"/>
        <end position="99"/>
    </location>
</feature>
<evidence type="ECO:0000313" key="3">
    <source>
        <dbReference type="Proteomes" id="UP000248817"/>
    </source>
</evidence>
<keyword evidence="3" id="KW-1185">Reference proteome</keyword>
<organism evidence="2 3">
    <name type="scientific">Aspergillus indologenus CBS 114.80</name>
    <dbReference type="NCBI Taxonomy" id="1450541"/>
    <lineage>
        <taxon>Eukaryota</taxon>
        <taxon>Fungi</taxon>
        <taxon>Dikarya</taxon>
        <taxon>Ascomycota</taxon>
        <taxon>Pezizomycotina</taxon>
        <taxon>Eurotiomycetes</taxon>
        <taxon>Eurotiomycetidae</taxon>
        <taxon>Eurotiales</taxon>
        <taxon>Aspergillaceae</taxon>
        <taxon>Aspergillus</taxon>
        <taxon>Aspergillus subgen. Circumdati</taxon>
    </lineage>
</organism>
<dbReference type="Proteomes" id="UP000248817">
    <property type="component" value="Unassembled WGS sequence"/>
</dbReference>
<sequence length="125" mass="13948">MPRQKCQLPTSCLDWTFPLLTAYPATLPGKSRSLPVRRRPAMGWETRPTTRSVAVDMSPPVLAVPDDRPALRRRSLSTHSSFPSRRVSGDHLPGRRNAEPYEESVTWQSGDLGLSSDVCLKPVHD</sequence>
<evidence type="ECO:0000313" key="2">
    <source>
        <dbReference type="EMBL" id="PYI34349.1"/>
    </source>
</evidence>
<accession>A0A2V5ICG5</accession>
<gene>
    <name evidence="2" type="ORF">BP00DRAFT_64676</name>
</gene>
<evidence type="ECO:0000256" key="1">
    <source>
        <dbReference type="SAM" id="MobiDB-lite"/>
    </source>
</evidence>